<organism evidence="14 15">
    <name type="scientific">Helianthus annuus</name>
    <name type="common">Common sunflower</name>
    <dbReference type="NCBI Taxonomy" id="4232"/>
    <lineage>
        <taxon>Eukaryota</taxon>
        <taxon>Viridiplantae</taxon>
        <taxon>Streptophyta</taxon>
        <taxon>Embryophyta</taxon>
        <taxon>Tracheophyta</taxon>
        <taxon>Spermatophyta</taxon>
        <taxon>Magnoliopsida</taxon>
        <taxon>eudicotyledons</taxon>
        <taxon>Gunneridae</taxon>
        <taxon>Pentapetalae</taxon>
        <taxon>asterids</taxon>
        <taxon>campanulids</taxon>
        <taxon>Asterales</taxon>
        <taxon>Asteraceae</taxon>
        <taxon>Asteroideae</taxon>
        <taxon>Heliantheae alliance</taxon>
        <taxon>Heliantheae</taxon>
        <taxon>Helianthus</taxon>
    </lineage>
</organism>
<dbReference type="InterPro" id="IPR045104">
    <property type="entry name" value="Alfin"/>
</dbReference>
<comment type="function">
    <text evidence="11">Histone-binding component that specifically recognizes H3 tails trimethylated on 'Lys-4' (H3K4me3), which mark transcription start sites of virtually all active genes.</text>
</comment>
<evidence type="ECO:0000256" key="8">
    <source>
        <dbReference type="ARBA" id="ARBA00023163"/>
    </source>
</evidence>
<keyword evidence="8 11" id="KW-0804">Transcription</keyword>
<dbReference type="Pfam" id="PF00628">
    <property type="entry name" value="PHD"/>
    <property type="match status" value="1"/>
</dbReference>
<keyword evidence="3 11" id="KW-0479">Metal-binding</keyword>
<proteinExistence type="inferred from homology"/>
<dbReference type="GO" id="GO:0006325">
    <property type="term" value="P:chromatin organization"/>
    <property type="evidence" value="ECO:0007669"/>
    <property type="project" value="UniProtKB-UniRule"/>
</dbReference>
<evidence type="ECO:0000259" key="12">
    <source>
        <dbReference type="PROSITE" id="PS50016"/>
    </source>
</evidence>
<dbReference type="InterPro" id="IPR013083">
    <property type="entry name" value="Znf_RING/FYVE/PHD"/>
</dbReference>
<dbReference type="FunFam" id="3.30.40.10:FF:000306">
    <property type="entry name" value="PHD finger alfin-like protein"/>
    <property type="match status" value="1"/>
</dbReference>
<keyword evidence="5 11" id="KW-0862">Zinc</keyword>
<dbReference type="Proteomes" id="UP000215914">
    <property type="component" value="Chromosome 10"/>
</dbReference>
<dbReference type="SMART" id="SM00249">
    <property type="entry name" value="PHD"/>
    <property type="match status" value="1"/>
</dbReference>
<dbReference type="InterPro" id="IPR001965">
    <property type="entry name" value="Znf_PHD"/>
</dbReference>
<dbReference type="AlphaFoldDB" id="A0A251TQI5"/>
<keyword evidence="7 11" id="KW-0805">Transcription regulation</keyword>
<dbReference type="GO" id="GO:0000976">
    <property type="term" value="F:transcription cis-regulatory region binding"/>
    <property type="evidence" value="ECO:0000318"/>
    <property type="project" value="GO_Central"/>
</dbReference>
<evidence type="ECO:0000256" key="9">
    <source>
        <dbReference type="ARBA" id="ARBA00023242"/>
    </source>
</evidence>
<dbReference type="GO" id="GO:0042393">
    <property type="term" value="F:histone binding"/>
    <property type="evidence" value="ECO:0007669"/>
    <property type="project" value="UniProtKB-UniRule"/>
</dbReference>
<dbReference type="Pfam" id="PF12165">
    <property type="entry name" value="Alfin"/>
    <property type="match status" value="1"/>
</dbReference>
<evidence type="ECO:0000256" key="6">
    <source>
        <dbReference type="ARBA" id="ARBA00022853"/>
    </source>
</evidence>
<evidence type="ECO:0000313" key="13">
    <source>
        <dbReference type="EMBL" id="KAF5782828.1"/>
    </source>
</evidence>
<comment type="similarity">
    <text evidence="2 11">Belongs to the Alfin family.</text>
</comment>
<evidence type="ECO:0000256" key="5">
    <source>
        <dbReference type="ARBA" id="ARBA00022833"/>
    </source>
</evidence>
<comment type="subunit">
    <text evidence="11">Interacts with H3K4me3 and to a lesser extent with H3K4me2.</text>
</comment>
<dbReference type="GO" id="GO:0005634">
    <property type="term" value="C:nucleus"/>
    <property type="evidence" value="ECO:0000318"/>
    <property type="project" value="GO_Central"/>
</dbReference>
<accession>A0A251TQI5</accession>
<dbReference type="SUPFAM" id="SSF57903">
    <property type="entry name" value="FYVE/PHD zinc finger"/>
    <property type="match status" value="1"/>
</dbReference>
<evidence type="ECO:0000256" key="2">
    <source>
        <dbReference type="ARBA" id="ARBA00010445"/>
    </source>
</evidence>
<keyword evidence="4 10" id="KW-0863">Zinc-finger</keyword>
<evidence type="ECO:0000256" key="4">
    <source>
        <dbReference type="ARBA" id="ARBA00022771"/>
    </source>
</evidence>
<evidence type="ECO:0000256" key="11">
    <source>
        <dbReference type="RuleBase" id="RU369089"/>
    </source>
</evidence>
<dbReference type="Gramene" id="mRNA:HanXRQr2_Chr11g0500671">
    <property type="protein sequence ID" value="mRNA:HanXRQr2_Chr11g0500671"/>
    <property type="gene ID" value="HanXRQr2_Chr11g0500671"/>
</dbReference>
<evidence type="ECO:0000256" key="7">
    <source>
        <dbReference type="ARBA" id="ARBA00023015"/>
    </source>
</evidence>
<dbReference type="PANTHER" id="PTHR12321:SF178">
    <property type="entry name" value="PHD FINGER PROTEIN ALFIN-LIKE"/>
    <property type="match status" value="1"/>
</dbReference>
<dbReference type="GO" id="GO:0003712">
    <property type="term" value="F:transcription coregulator activity"/>
    <property type="evidence" value="ECO:0000318"/>
    <property type="project" value="GO_Central"/>
</dbReference>
<reference evidence="13 15" key="1">
    <citation type="journal article" date="2017" name="Nature">
        <title>The sunflower genome provides insights into oil metabolism, flowering and Asterid evolution.</title>
        <authorList>
            <person name="Badouin H."/>
            <person name="Gouzy J."/>
            <person name="Grassa C.J."/>
            <person name="Murat F."/>
            <person name="Staton S.E."/>
            <person name="Cottret L."/>
            <person name="Lelandais-Briere C."/>
            <person name="Owens G.L."/>
            <person name="Carrere S."/>
            <person name="Mayjonade B."/>
            <person name="Legrand L."/>
            <person name="Gill N."/>
            <person name="Kane N.C."/>
            <person name="Bowers J.E."/>
            <person name="Hubner S."/>
            <person name="Bellec A."/>
            <person name="Berard A."/>
            <person name="Berges H."/>
            <person name="Blanchet N."/>
            <person name="Boniface M.C."/>
            <person name="Brunel D."/>
            <person name="Catrice O."/>
            <person name="Chaidir N."/>
            <person name="Claudel C."/>
            <person name="Donnadieu C."/>
            <person name="Faraut T."/>
            <person name="Fievet G."/>
            <person name="Helmstetter N."/>
            <person name="King M."/>
            <person name="Knapp S.J."/>
            <person name="Lai Z."/>
            <person name="Le Paslier M.C."/>
            <person name="Lippi Y."/>
            <person name="Lorenzon L."/>
            <person name="Mandel J.R."/>
            <person name="Marage G."/>
            <person name="Marchand G."/>
            <person name="Marquand E."/>
            <person name="Bret-Mestries E."/>
            <person name="Morien E."/>
            <person name="Nambeesan S."/>
            <person name="Nguyen T."/>
            <person name="Pegot-Espagnet P."/>
            <person name="Pouilly N."/>
            <person name="Raftis F."/>
            <person name="Sallet E."/>
            <person name="Schiex T."/>
            <person name="Thomas J."/>
            <person name="Vandecasteele C."/>
            <person name="Vares D."/>
            <person name="Vear F."/>
            <person name="Vautrin S."/>
            <person name="Crespi M."/>
            <person name="Mangin B."/>
            <person name="Burke J.M."/>
            <person name="Salse J."/>
            <person name="Munos S."/>
            <person name="Vincourt P."/>
            <person name="Rieseberg L.H."/>
            <person name="Langlade N.B."/>
        </authorList>
    </citation>
    <scope>NUCLEOTIDE SEQUENCE [LARGE SCALE GENOMIC DNA]</scope>
    <source>
        <strain evidence="15">cv. SF193</strain>
        <tissue evidence="13">Leaves</tissue>
    </source>
</reference>
<comment type="domain">
    <text evidence="11">The PHD-type zinc finger mediates the binding to H3K4me3.</text>
</comment>
<dbReference type="CDD" id="cd15613">
    <property type="entry name" value="PHD_AL_plant"/>
    <property type="match status" value="1"/>
</dbReference>
<comment type="subcellular location">
    <subcellularLocation>
        <location evidence="1 11">Nucleus</location>
    </subcellularLocation>
</comment>
<evidence type="ECO:0000256" key="1">
    <source>
        <dbReference type="ARBA" id="ARBA00004123"/>
    </source>
</evidence>
<feature type="domain" description="PHD-type" evidence="12">
    <location>
        <begin position="194"/>
        <end position="247"/>
    </location>
</feature>
<keyword evidence="9 11" id="KW-0539">Nucleus</keyword>
<dbReference type="InterPro" id="IPR019786">
    <property type="entry name" value="Zinc_finger_PHD-type_CS"/>
</dbReference>
<keyword evidence="6 11" id="KW-0156">Chromatin regulator</keyword>
<dbReference type="InterPro" id="IPR021998">
    <property type="entry name" value="Alfin_N"/>
</dbReference>
<dbReference type="InterPro" id="IPR019787">
    <property type="entry name" value="Znf_PHD-finger"/>
</dbReference>
<dbReference type="EMBL" id="CM007899">
    <property type="protein sequence ID" value="OTG12281.1"/>
    <property type="molecule type" value="Genomic_DNA"/>
</dbReference>
<evidence type="ECO:0000256" key="10">
    <source>
        <dbReference type="PROSITE-ProRule" id="PRU00146"/>
    </source>
</evidence>
<protein>
    <recommendedName>
        <fullName evidence="11">PHD finger protein ALFIN-LIKE</fullName>
    </recommendedName>
</protein>
<keyword evidence="15" id="KW-1185">Reference proteome</keyword>
<dbReference type="PROSITE" id="PS50016">
    <property type="entry name" value="ZF_PHD_2"/>
    <property type="match status" value="1"/>
</dbReference>
<dbReference type="PROSITE" id="PS01359">
    <property type="entry name" value="ZF_PHD_1"/>
    <property type="match status" value="1"/>
</dbReference>
<dbReference type="GO" id="GO:0008270">
    <property type="term" value="F:zinc ion binding"/>
    <property type="evidence" value="ECO:0007669"/>
    <property type="project" value="UniProtKB-KW"/>
</dbReference>
<gene>
    <name evidence="14" type="ORF">HannXRQ_Chr10g0307951</name>
    <name evidence="13" type="ORF">HanXRQr2_Chr11g0500671</name>
</gene>
<evidence type="ECO:0000313" key="14">
    <source>
        <dbReference type="EMBL" id="OTG12281.1"/>
    </source>
</evidence>
<dbReference type="EMBL" id="MNCJ02000326">
    <property type="protein sequence ID" value="KAF5782828.1"/>
    <property type="molecule type" value="Genomic_DNA"/>
</dbReference>
<sequence>MEAASSPRNPTTIEEIFRDYSACCAGLVRALTHDADTFFALCDPDKDNLCLYGYPNGSWEVTLPTENVPSDIPDPVLGINFARDDMDRKDWLLAVAIHNDSWLISMAFFYASWLSLNAADRNCLFTSINNLPTVYEDVKEWLVVQDKSSEASGSRSRIPQKVRNVYCRSSDGQSKSTSNMVEESHAENEEEHKVTLCGSCGEVYYNGDEFWIACDFCQLWYHGKCVSVTPTMAEKIHKYKCPSCTLKRTKQ</sequence>
<name>A0A251TQI5_HELAN</name>
<dbReference type="STRING" id="4232.A0A251TQI5"/>
<reference evidence="13" key="3">
    <citation type="submission" date="2020-06" db="EMBL/GenBank/DDBJ databases">
        <title>Helianthus annuus Genome sequencing and assembly Release 2.</title>
        <authorList>
            <person name="Gouzy J."/>
            <person name="Langlade N."/>
            <person name="Munos S."/>
        </authorList>
    </citation>
    <scope>NUCLEOTIDE SEQUENCE</scope>
    <source>
        <tissue evidence="13">Leaves</tissue>
    </source>
</reference>
<dbReference type="PANTHER" id="PTHR12321">
    <property type="entry name" value="CPG BINDING PROTEIN"/>
    <property type="match status" value="1"/>
</dbReference>
<dbReference type="InterPro" id="IPR044104">
    <property type="entry name" value="PHD_AL_plant"/>
</dbReference>
<evidence type="ECO:0000256" key="3">
    <source>
        <dbReference type="ARBA" id="ARBA00022723"/>
    </source>
</evidence>
<dbReference type="InParanoid" id="A0A251TQI5"/>
<reference evidence="14" key="2">
    <citation type="submission" date="2017-02" db="EMBL/GenBank/DDBJ databases">
        <title>Sunflower complete genome.</title>
        <authorList>
            <person name="Langlade N."/>
            <person name="Munos S."/>
        </authorList>
    </citation>
    <scope>NUCLEOTIDE SEQUENCE [LARGE SCALE GENOMIC DNA]</scope>
    <source>
        <tissue evidence="14">Leaves</tissue>
    </source>
</reference>
<dbReference type="InterPro" id="IPR011011">
    <property type="entry name" value="Znf_FYVE_PHD"/>
</dbReference>
<dbReference type="Gene3D" id="3.30.40.10">
    <property type="entry name" value="Zinc/RING finger domain, C3HC4 (zinc finger)"/>
    <property type="match status" value="1"/>
</dbReference>
<dbReference type="GO" id="GO:0006355">
    <property type="term" value="P:regulation of DNA-templated transcription"/>
    <property type="evidence" value="ECO:0007669"/>
    <property type="project" value="UniProtKB-UniRule"/>
</dbReference>
<evidence type="ECO:0000313" key="15">
    <source>
        <dbReference type="Proteomes" id="UP000215914"/>
    </source>
</evidence>